<keyword evidence="9" id="KW-0963">Cytoplasm</keyword>
<evidence type="ECO:0000256" key="1">
    <source>
        <dbReference type="ARBA" id="ARBA00006100"/>
    </source>
</evidence>
<dbReference type="SFLD" id="SFLDF00562">
    <property type="entry name" value="HemN-like__clustered_with_heat"/>
    <property type="match status" value="1"/>
</dbReference>
<keyword evidence="5 9" id="KW-0479">Metal-binding</keyword>
<keyword evidence="4 9" id="KW-0949">S-adenosyl-L-methionine</keyword>
<keyword evidence="8 9" id="KW-0143">Chaperone</keyword>
<feature type="domain" description="Radical SAM core" evidence="10">
    <location>
        <begin position="1"/>
        <end position="232"/>
    </location>
</feature>
<dbReference type="SFLD" id="SFLDG01065">
    <property type="entry name" value="anaerobic_coproporphyrinogen-I"/>
    <property type="match status" value="1"/>
</dbReference>
<evidence type="ECO:0000313" key="12">
    <source>
        <dbReference type="Proteomes" id="UP000623172"/>
    </source>
</evidence>
<dbReference type="NCBIfam" id="TIGR00539">
    <property type="entry name" value="hemN_rel"/>
    <property type="match status" value="1"/>
</dbReference>
<dbReference type="EMBL" id="JACRSR010000001">
    <property type="protein sequence ID" value="MBC8530901.1"/>
    <property type="molecule type" value="Genomic_DNA"/>
</dbReference>
<dbReference type="RefSeq" id="WP_249314963.1">
    <property type="nucleotide sequence ID" value="NZ_JACRSR010000001.1"/>
</dbReference>
<keyword evidence="6 9" id="KW-0408">Iron</keyword>
<evidence type="ECO:0000256" key="4">
    <source>
        <dbReference type="ARBA" id="ARBA00022691"/>
    </source>
</evidence>
<dbReference type="Gene3D" id="3.20.20.70">
    <property type="entry name" value="Aldolase class I"/>
    <property type="match status" value="1"/>
</dbReference>
<evidence type="ECO:0000256" key="6">
    <source>
        <dbReference type="ARBA" id="ARBA00023004"/>
    </source>
</evidence>
<dbReference type="SFLD" id="SFLDF00288">
    <property type="entry name" value="HemN-like__clustered_with_nucl"/>
    <property type="match status" value="1"/>
</dbReference>
<dbReference type="InterPro" id="IPR004559">
    <property type="entry name" value="HemW-like"/>
</dbReference>
<name>A0A926HQ57_9FIRM</name>
<dbReference type="SUPFAM" id="SSF102114">
    <property type="entry name" value="Radical SAM enzymes"/>
    <property type="match status" value="1"/>
</dbReference>
<evidence type="ECO:0000256" key="9">
    <source>
        <dbReference type="RuleBase" id="RU364116"/>
    </source>
</evidence>
<dbReference type="GO" id="GO:0006779">
    <property type="term" value="P:porphyrin-containing compound biosynthetic process"/>
    <property type="evidence" value="ECO:0007669"/>
    <property type="project" value="InterPro"/>
</dbReference>
<comment type="caution">
    <text evidence="11">The sequence shown here is derived from an EMBL/GenBank/DDBJ whole genome shotgun (WGS) entry which is preliminary data.</text>
</comment>
<comment type="function">
    <text evidence="9">Probably acts as a heme chaperone, transferring heme to an unknown acceptor. Binds one molecule of heme per monomer, possibly covalently. Binds 1 [4Fe-4S] cluster. The cluster is coordinated with 3 cysteines and an exchangeable S-adenosyl-L-methionine.</text>
</comment>
<keyword evidence="12" id="KW-1185">Reference proteome</keyword>
<dbReference type="InterPro" id="IPR034505">
    <property type="entry name" value="Coproporphyrinogen-III_oxidase"/>
</dbReference>
<evidence type="ECO:0000259" key="10">
    <source>
        <dbReference type="PROSITE" id="PS51918"/>
    </source>
</evidence>
<evidence type="ECO:0000256" key="7">
    <source>
        <dbReference type="ARBA" id="ARBA00023014"/>
    </source>
</evidence>
<dbReference type="SMART" id="SM00729">
    <property type="entry name" value="Elp3"/>
    <property type="match status" value="1"/>
</dbReference>
<dbReference type="AlphaFoldDB" id="A0A926HQ57"/>
<dbReference type="Pfam" id="PF04055">
    <property type="entry name" value="Radical_SAM"/>
    <property type="match status" value="1"/>
</dbReference>
<dbReference type="InterPro" id="IPR058240">
    <property type="entry name" value="rSAM_sf"/>
</dbReference>
<dbReference type="InterPro" id="IPR010723">
    <property type="entry name" value="HemN_C"/>
</dbReference>
<dbReference type="InterPro" id="IPR013785">
    <property type="entry name" value="Aldolase_TIM"/>
</dbReference>
<dbReference type="GO" id="GO:0004109">
    <property type="term" value="F:coproporphyrinogen oxidase activity"/>
    <property type="evidence" value="ECO:0007669"/>
    <property type="project" value="InterPro"/>
</dbReference>
<dbReference type="GO" id="GO:0046872">
    <property type="term" value="F:metal ion binding"/>
    <property type="evidence" value="ECO:0007669"/>
    <property type="project" value="UniProtKB-UniRule"/>
</dbReference>
<evidence type="ECO:0000313" key="11">
    <source>
        <dbReference type="EMBL" id="MBC8530901.1"/>
    </source>
</evidence>
<comment type="subcellular location">
    <subcellularLocation>
        <location evidence="9">Cytoplasm</location>
    </subcellularLocation>
</comment>
<keyword evidence="3 9" id="KW-0349">Heme</keyword>
<dbReference type="GO" id="GO:0005737">
    <property type="term" value="C:cytoplasm"/>
    <property type="evidence" value="ECO:0007669"/>
    <property type="project" value="UniProtKB-SubCell"/>
</dbReference>
<proteinExistence type="inferred from homology"/>
<dbReference type="PANTHER" id="PTHR13932:SF5">
    <property type="entry name" value="RADICAL S-ADENOSYL METHIONINE DOMAIN-CONTAINING PROTEIN 1, MITOCHONDRIAL"/>
    <property type="match status" value="1"/>
</dbReference>
<evidence type="ECO:0000256" key="8">
    <source>
        <dbReference type="ARBA" id="ARBA00023186"/>
    </source>
</evidence>
<keyword evidence="9" id="KW-0004">4Fe-4S</keyword>
<dbReference type="SFLD" id="SFLDS00029">
    <property type="entry name" value="Radical_SAM"/>
    <property type="match status" value="1"/>
</dbReference>
<evidence type="ECO:0000256" key="2">
    <source>
        <dbReference type="ARBA" id="ARBA00017228"/>
    </source>
</evidence>
<dbReference type="SFLD" id="SFLDG01082">
    <property type="entry name" value="B12-binding_domain_containing"/>
    <property type="match status" value="1"/>
</dbReference>
<accession>A0A926HQ57</accession>
<comment type="similarity">
    <text evidence="1">Belongs to the anaerobic coproporphyrinogen-III oxidase family. HemW subfamily.</text>
</comment>
<keyword evidence="7 9" id="KW-0411">Iron-sulfur</keyword>
<dbReference type="InterPro" id="IPR007197">
    <property type="entry name" value="rSAM"/>
</dbReference>
<organism evidence="11 12">
    <name type="scientific">Gehongia tenuis</name>
    <dbReference type="NCBI Taxonomy" id="2763655"/>
    <lineage>
        <taxon>Bacteria</taxon>
        <taxon>Bacillati</taxon>
        <taxon>Bacillota</taxon>
        <taxon>Clostridia</taxon>
        <taxon>Christensenellales</taxon>
        <taxon>Christensenellaceae</taxon>
        <taxon>Gehongia</taxon>
    </lineage>
</organism>
<reference evidence="11" key="1">
    <citation type="submission" date="2020-08" db="EMBL/GenBank/DDBJ databases">
        <title>Genome public.</title>
        <authorList>
            <person name="Liu C."/>
            <person name="Sun Q."/>
        </authorList>
    </citation>
    <scope>NUCLEOTIDE SEQUENCE</scope>
    <source>
        <strain evidence="11">NSJ-53</strain>
    </source>
</reference>
<evidence type="ECO:0000256" key="3">
    <source>
        <dbReference type="ARBA" id="ARBA00022617"/>
    </source>
</evidence>
<evidence type="ECO:0000256" key="5">
    <source>
        <dbReference type="ARBA" id="ARBA00022723"/>
    </source>
</evidence>
<protein>
    <recommendedName>
        <fullName evidence="2 9">Heme chaperone HemW</fullName>
    </recommendedName>
</protein>
<dbReference type="PROSITE" id="PS51918">
    <property type="entry name" value="RADICAL_SAM"/>
    <property type="match status" value="1"/>
</dbReference>
<dbReference type="PANTHER" id="PTHR13932">
    <property type="entry name" value="COPROPORPHYRINIGEN III OXIDASE"/>
    <property type="match status" value="1"/>
</dbReference>
<dbReference type="Proteomes" id="UP000623172">
    <property type="component" value="Unassembled WGS sequence"/>
</dbReference>
<sequence>MAGIYVHIPFCEKKCAYCDFVSYSNRRDQVDGYLGLVEQEMAAAGELCKNEVFTSLFVGGGTPTYLDAAALSRLLTGIRRHFRLAEDSEVTVEANPGTVDRRKLAALRQGGVNRLSFGVQSADDALLAAIGRIHTWQEFVESYGMAREAGFENLSLDLMFGLPGQRVDGFLETLERAAALHPEHISAYSLKVEEGTPLFDWVQRGRAQLPDEDEERAMYHEGTAFLQSMGYAQYELSNYARRGFASRHNLLYWRREPYIGLGVAAHSFFGEERFFNPSDFEGYERAVRRQSWAWLRGERVEGREALFEAVMLGLRLNEGLDERAFEARYGTGFDVFGDAVEKGRKWGLLSFEPPVLRLTDRGRDLQNQALLPFLESLEEMDKKSLE</sequence>
<dbReference type="GO" id="GO:0051539">
    <property type="term" value="F:4 iron, 4 sulfur cluster binding"/>
    <property type="evidence" value="ECO:0007669"/>
    <property type="project" value="UniProtKB-UniRule"/>
</dbReference>
<dbReference type="CDD" id="cd01335">
    <property type="entry name" value="Radical_SAM"/>
    <property type="match status" value="1"/>
</dbReference>
<dbReference type="InterPro" id="IPR006638">
    <property type="entry name" value="Elp3/MiaA/NifB-like_rSAM"/>
</dbReference>
<gene>
    <name evidence="11" type="primary">hemW</name>
    <name evidence="11" type="ORF">H8696_03470</name>
</gene>
<dbReference type="Pfam" id="PF06969">
    <property type="entry name" value="HemN_C"/>
    <property type="match status" value="1"/>
</dbReference>